<dbReference type="PROSITE" id="PS51462">
    <property type="entry name" value="NUDIX"/>
    <property type="match status" value="1"/>
</dbReference>
<dbReference type="PANTHER" id="PTHR43736:SF1">
    <property type="entry name" value="DIHYDRONEOPTERIN TRIPHOSPHATE DIPHOSPHATASE"/>
    <property type="match status" value="1"/>
</dbReference>
<dbReference type="InterPro" id="IPR000086">
    <property type="entry name" value="NUDIX_hydrolase_dom"/>
</dbReference>
<evidence type="ECO:0000259" key="1">
    <source>
        <dbReference type="PROSITE" id="PS51462"/>
    </source>
</evidence>
<keyword evidence="3" id="KW-1185">Reference proteome</keyword>
<dbReference type="AlphaFoldDB" id="A0AAN7H562"/>
<sequence>MAPPPPPPSGFNFSFPPSLEPYNLSLSAYLPTRSRNLPVPLKYAATGALVFNSQNKILLIQRAPHDSMPLKWEIPGGAIDEEDLTVLYGLARELWEEAGLLLKKVVRVVNLGEEPDVFFTRSGRLVEKVSFEVEVEDTEKVRLDPEEHVNFCWVGEEECRGGGTEEGMELEFSTVRQRAVVCRGFELRRGEGEKGE</sequence>
<dbReference type="Gene3D" id="3.90.79.10">
    <property type="entry name" value="Nucleoside Triphosphate Pyrophosphohydrolase"/>
    <property type="match status" value="1"/>
</dbReference>
<proteinExistence type="predicted"/>
<dbReference type="PANTHER" id="PTHR43736">
    <property type="entry name" value="ADP-RIBOSE PYROPHOSPHATASE"/>
    <property type="match status" value="1"/>
</dbReference>
<dbReference type="Pfam" id="PF00293">
    <property type="entry name" value="NUDIX"/>
    <property type="match status" value="1"/>
</dbReference>
<dbReference type="EMBL" id="MU865327">
    <property type="protein sequence ID" value="KAK4227824.1"/>
    <property type="molecule type" value="Genomic_DNA"/>
</dbReference>
<accession>A0AAN7H562</accession>
<reference evidence="2" key="1">
    <citation type="journal article" date="2023" name="Mol. Phylogenet. Evol.">
        <title>Genome-scale phylogeny and comparative genomics of the fungal order Sordariales.</title>
        <authorList>
            <person name="Hensen N."/>
            <person name="Bonometti L."/>
            <person name="Westerberg I."/>
            <person name="Brannstrom I.O."/>
            <person name="Guillou S."/>
            <person name="Cros-Aarteil S."/>
            <person name="Calhoun S."/>
            <person name="Haridas S."/>
            <person name="Kuo A."/>
            <person name="Mondo S."/>
            <person name="Pangilinan J."/>
            <person name="Riley R."/>
            <person name="LaButti K."/>
            <person name="Andreopoulos B."/>
            <person name="Lipzen A."/>
            <person name="Chen C."/>
            <person name="Yan M."/>
            <person name="Daum C."/>
            <person name="Ng V."/>
            <person name="Clum A."/>
            <person name="Steindorff A."/>
            <person name="Ohm R.A."/>
            <person name="Martin F."/>
            <person name="Silar P."/>
            <person name="Natvig D.O."/>
            <person name="Lalanne C."/>
            <person name="Gautier V."/>
            <person name="Ament-Velasquez S.L."/>
            <person name="Kruys A."/>
            <person name="Hutchinson M.I."/>
            <person name="Powell A.J."/>
            <person name="Barry K."/>
            <person name="Miller A.N."/>
            <person name="Grigoriev I.V."/>
            <person name="Debuchy R."/>
            <person name="Gladieux P."/>
            <person name="Hiltunen Thoren M."/>
            <person name="Johannesson H."/>
        </authorList>
    </citation>
    <scope>NUCLEOTIDE SEQUENCE</scope>
    <source>
        <strain evidence="2">CBS 990.96</strain>
    </source>
</reference>
<keyword evidence="2" id="KW-0378">Hydrolase</keyword>
<feature type="domain" description="Nudix hydrolase" evidence="1">
    <location>
        <begin position="41"/>
        <end position="177"/>
    </location>
</feature>
<dbReference type="GO" id="GO:0016787">
    <property type="term" value="F:hydrolase activity"/>
    <property type="evidence" value="ECO:0007669"/>
    <property type="project" value="UniProtKB-KW"/>
</dbReference>
<name>A0AAN7H562_9PEZI</name>
<dbReference type="InterPro" id="IPR015797">
    <property type="entry name" value="NUDIX_hydrolase-like_dom_sf"/>
</dbReference>
<dbReference type="CDD" id="cd02883">
    <property type="entry name" value="NUDIX_Hydrolase"/>
    <property type="match status" value="1"/>
</dbReference>
<reference evidence="2" key="2">
    <citation type="submission" date="2023-05" db="EMBL/GenBank/DDBJ databases">
        <authorList>
            <consortium name="Lawrence Berkeley National Laboratory"/>
            <person name="Steindorff A."/>
            <person name="Hensen N."/>
            <person name="Bonometti L."/>
            <person name="Westerberg I."/>
            <person name="Brannstrom I.O."/>
            <person name="Guillou S."/>
            <person name="Cros-Aarteil S."/>
            <person name="Calhoun S."/>
            <person name="Haridas S."/>
            <person name="Kuo A."/>
            <person name="Mondo S."/>
            <person name="Pangilinan J."/>
            <person name="Riley R."/>
            <person name="Labutti K."/>
            <person name="Andreopoulos B."/>
            <person name="Lipzen A."/>
            <person name="Chen C."/>
            <person name="Yanf M."/>
            <person name="Daum C."/>
            <person name="Ng V."/>
            <person name="Clum A."/>
            <person name="Ohm R."/>
            <person name="Martin F."/>
            <person name="Silar P."/>
            <person name="Natvig D."/>
            <person name="Lalanne C."/>
            <person name="Gautier V."/>
            <person name="Ament-Velasquez S.L."/>
            <person name="Kruys A."/>
            <person name="Hutchinson M.I."/>
            <person name="Powell A.J."/>
            <person name="Barry K."/>
            <person name="Miller A.N."/>
            <person name="Grigoriev I.V."/>
            <person name="Debuchy R."/>
            <person name="Gladieux P."/>
            <person name="Thoren M.H."/>
            <person name="Johannesson H."/>
        </authorList>
    </citation>
    <scope>NUCLEOTIDE SEQUENCE</scope>
    <source>
        <strain evidence="2">CBS 990.96</strain>
    </source>
</reference>
<dbReference type="Proteomes" id="UP001301958">
    <property type="component" value="Unassembled WGS sequence"/>
</dbReference>
<comment type="caution">
    <text evidence="2">The sequence shown here is derived from an EMBL/GenBank/DDBJ whole genome shotgun (WGS) entry which is preliminary data.</text>
</comment>
<gene>
    <name evidence="2" type="ORF">QBC38DRAFT_363493</name>
</gene>
<dbReference type="SUPFAM" id="SSF55811">
    <property type="entry name" value="Nudix"/>
    <property type="match status" value="1"/>
</dbReference>
<organism evidence="2 3">
    <name type="scientific">Podospora fimiseda</name>
    <dbReference type="NCBI Taxonomy" id="252190"/>
    <lineage>
        <taxon>Eukaryota</taxon>
        <taxon>Fungi</taxon>
        <taxon>Dikarya</taxon>
        <taxon>Ascomycota</taxon>
        <taxon>Pezizomycotina</taxon>
        <taxon>Sordariomycetes</taxon>
        <taxon>Sordariomycetidae</taxon>
        <taxon>Sordariales</taxon>
        <taxon>Podosporaceae</taxon>
        <taxon>Podospora</taxon>
    </lineage>
</organism>
<protein>
    <submittedName>
        <fullName evidence="2">NUDIX hydrolase domain-like protein</fullName>
    </submittedName>
</protein>
<evidence type="ECO:0000313" key="2">
    <source>
        <dbReference type="EMBL" id="KAK4227824.1"/>
    </source>
</evidence>
<evidence type="ECO:0000313" key="3">
    <source>
        <dbReference type="Proteomes" id="UP001301958"/>
    </source>
</evidence>